<dbReference type="InterPro" id="IPR039424">
    <property type="entry name" value="SBP_5"/>
</dbReference>
<dbReference type="PANTHER" id="PTHR30290">
    <property type="entry name" value="PERIPLASMIC BINDING COMPONENT OF ABC TRANSPORTER"/>
    <property type="match status" value="1"/>
</dbReference>
<reference evidence="6 7" key="1">
    <citation type="submission" date="2023-04" db="EMBL/GenBank/DDBJ databases">
        <title>Clostridium tannerae sp. nov., isolated from the fecal material of an alpaca.</title>
        <authorList>
            <person name="Miller S."/>
            <person name="Hendry M."/>
            <person name="King J."/>
            <person name="Sankaranarayanan K."/>
            <person name="Lawson P.A."/>
        </authorList>
    </citation>
    <scope>NUCLEOTIDE SEQUENCE [LARGE SCALE GENOMIC DNA]</scope>
    <source>
        <strain evidence="6 7">A1-XYC3</strain>
    </source>
</reference>
<feature type="signal peptide" evidence="4">
    <location>
        <begin position="1"/>
        <end position="24"/>
    </location>
</feature>
<dbReference type="Pfam" id="PF00496">
    <property type="entry name" value="SBP_bac_5"/>
    <property type="match status" value="1"/>
</dbReference>
<dbReference type="RefSeq" id="WP_318798511.1">
    <property type="nucleotide sequence ID" value="NZ_JARUJP010000016.1"/>
</dbReference>
<dbReference type="SUPFAM" id="SSF53850">
    <property type="entry name" value="Periplasmic binding protein-like II"/>
    <property type="match status" value="1"/>
</dbReference>
<organism evidence="6 7">
    <name type="scientific">Clostridium tanneri</name>
    <dbReference type="NCBI Taxonomy" id="3037988"/>
    <lineage>
        <taxon>Bacteria</taxon>
        <taxon>Bacillati</taxon>
        <taxon>Bacillota</taxon>
        <taxon>Clostridia</taxon>
        <taxon>Eubacteriales</taxon>
        <taxon>Clostridiaceae</taxon>
        <taxon>Clostridium</taxon>
    </lineage>
</organism>
<evidence type="ECO:0000256" key="3">
    <source>
        <dbReference type="ARBA" id="ARBA00022729"/>
    </source>
</evidence>
<comment type="caution">
    <text evidence="6">The sequence shown here is derived from an EMBL/GenBank/DDBJ whole genome shotgun (WGS) entry which is preliminary data.</text>
</comment>
<keyword evidence="2" id="KW-0813">Transport</keyword>
<dbReference type="InterPro" id="IPR030678">
    <property type="entry name" value="Peptide/Ni-bd"/>
</dbReference>
<name>A0ABU4JVJ5_9CLOT</name>
<evidence type="ECO:0000256" key="4">
    <source>
        <dbReference type="SAM" id="SignalP"/>
    </source>
</evidence>
<dbReference type="PROSITE" id="PS51257">
    <property type="entry name" value="PROKAR_LIPOPROTEIN"/>
    <property type="match status" value="1"/>
</dbReference>
<dbReference type="Gene3D" id="3.10.105.10">
    <property type="entry name" value="Dipeptide-binding Protein, Domain 3"/>
    <property type="match status" value="1"/>
</dbReference>
<comment type="similarity">
    <text evidence="1">Belongs to the bacterial solute-binding protein 5 family.</text>
</comment>
<evidence type="ECO:0000259" key="5">
    <source>
        <dbReference type="Pfam" id="PF00496"/>
    </source>
</evidence>
<dbReference type="Gene3D" id="3.40.190.10">
    <property type="entry name" value="Periplasmic binding protein-like II"/>
    <property type="match status" value="1"/>
</dbReference>
<evidence type="ECO:0000256" key="2">
    <source>
        <dbReference type="ARBA" id="ARBA00022448"/>
    </source>
</evidence>
<evidence type="ECO:0000313" key="7">
    <source>
        <dbReference type="Proteomes" id="UP001281656"/>
    </source>
</evidence>
<evidence type="ECO:0000256" key="1">
    <source>
        <dbReference type="ARBA" id="ARBA00005695"/>
    </source>
</evidence>
<keyword evidence="7" id="KW-1185">Reference proteome</keyword>
<feature type="chain" id="PRO_5046000735" evidence="4">
    <location>
        <begin position="25"/>
        <end position="534"/>
    </location>
</feature>
<protein>
    <submittedName>
        <fullName evidence="6">ABC transporter substrate-binding protein</fullName>
    </submittedName>
</protein>
<keyword evidence="3 4" id="KW-0732">Signal</keyword>
<dbReference type="InterPro" id="IPR000914">
    <property type="entry name" value="SBP_5_dom"/>
</dbReference>
<dbReference type="PIRSF" id="PIRSF002741">
    <property type="entry name" value="MppA"/>
    <property type="match status" value="1"/>
</dbReference>
<dbReference type="CDD" id="cd08518">
    <property type="entry name" value="PBP2_NikA_DppA_OppA_like_19"/>
    <property type="match status" value="1"/>
</dbReference>
<accession>A0ABU4JVJ5</accession>
<gene>
    <name evidence="6" type="ORF">P8V03_13535</name>
</gene>
<evidence type="ECO:0000313" key="6">
    <source>
        <dbReference type="EMBL" id="MDW8802172.1"/>
    </source>
</evidence>
<dbReference type="EMBL" id="JARUJP010000016">
    <property type="protein sequence ID" value="MDW8802172.1"/>
    <property type="molecule type" value="Genomic_DNA"/>
</dbReference>
<proteinExistence type="inferred from homology"/>
<feature type="domain" description="Solute-binding protein family 5" evidence="5">
    <location>
        <begin position="82"/>
        <end position="435"/>
    </location>
</feature>
<sequence>MKLKKLLSLSIIAAMTVTSFTACGSSKGKVSGREQRIANREIIAAIGAEPEAGFDSTTGGHGSITKVLFSTLFKRDKKLGWENDLATGYKVSDDKLTWTVTIRKDAMFTDGTPVKAEDVRYTYETAKKSGSEIDLTMIESIKEIDDSTVAFKLTRPYSPFLERLAYLGIVPKHAHNESFKDKPIGSGPYKFVQWDKGQQVIVEANDKYYGEVPKIKKLTMVFLDTDTAFAAVKNGDVDVAQINGTLAAQKVEGTKVIDIKSIECYGVSFPMVPNEGKVAEDGSVMGNNVTSDIAIRKALNMAVDREKIVKGILNGYGSVSTTGLENMPWLNENTVLSANEYANVDAAKAILAEGGWVDTNKDGIVEKNGLKAAFNLLYTEGNYRQEMGMEFVNVAKAIGIEVTLKKTTWDTILPDIHKEAVLYGFGSGDPSELYNLYYGGIAGGSVPWNNSGIYNNKSVNDNIDKALNSTDEKEAITYWRELQKYASPKGDAPYAWLANANHVYLAAEGFTFGNPIVQPHGGRIFDNVAEWSWK</sequence>
<dbReference type="PANTHER" id="PTHR30290:SF9">
    <property type="entry name" value="OLIGOPEPTIDE-BINDING PROTEIN APPA"/>
    <property type="match status" value="1"/>
</dbReference>
<dbReference type="Proteomes" id="UP001281656">
    <property type="component" value="Unassembled WGS sequence"/>
</dbReference>